<dbReference type="InterPro" id="IPR027469">
    <property type="entry name" value="Cation_efflux_TMD_sf"/>
</dbReference>
<keyword evidence="10" id="KW-0732">Signal</keyword>
<feature type="transmembrane region" description="Helical" evidence="8">
    <location>
        <begin position="104"/>
        <end position="126"/>
    </location>
</feature>
<feature type="transmembrane region" description="Helical" evidence="8">
    <location>
        <begin position="430"/>
        <end position="449"/>
    </location>
</feature>
<evidence type="ECO:0000256" key="5">
    <source>
        <dbReference type="ARBA" id="ARBA00022989"/>
    </source>
</evidence>
<sequence length="808" mass="87270">LLDTLTGALVPLPYVLASLAFSASPQAPALNSAPDSALDRLRAAVSEDEAPADVSSTPQPSALLVACILASSTLLLTAVLAKLRFNDRTLDRRKAKFGDKMASMAALGQIKQIATTALSVGLPFYVAAQLGGVRAGLVLLAATACGLCSGPASHAAPRPILTVWRMIREKKLLCAYLGLGILYDILSLSTRMSLWQLLSGYLALATIVFALPPPMPITIHTAPPPAQTNGITRGLSPLIESPDKVPSILSTTSTTASPLVLSKEDVRTTFISGALLSIFTILFCSTFQSTPSFTASSTIFTILSVVSAASFYFFAKPSALRFPCKAGVAAGCTSAVAAGLILHSNSWITALSDALFSGLAYFTVSREAGLASASHHHDHDHNHKSHHHHHHAHAPHAHDKHSRITGFLLKHVETGGLVHSILVEKDSRRIAYFGCLNLAFMAVQFFYGFVTGSLGLLTDSIHMFFDCAGLAVGLIAAVMSKWPPNARFPYGYGKIDTLSGFANGIFLILVSFEIILDAFERIWEGHELRRLDELLVVSVLGLIVNIVGLTAMGHAHAHAHAGHDHHHHGDENMQGIFLHILADALGSVAVIISTLLTKWNGWGGWDPLASSIIALLIFFSALPLTLGSGMRLLLCNNQQVEDSLKDALRDLNSIRGVVSYSSPRFWIEDMGAAHAHAHADSHECGHGHGHDHDHGHSHDHSHNHTHEHDHSDSHDHDHAHGHRHDHSPNHSHSHSPSHEHSHGHDHGHDHDHMEQKILGVIHVIAAKTADLEDVRQRTVQFLAEKKLDVFVHVEREGDRCWCGGGQNF</sequence>
<name>A0ABQ8GK12_9PEZI</name>
<feature type="transmembrane region" description="Helical" evidence="8">
    <location>
        <begin position="534"/>
        <end position="555"/>
    </location>
</feature>
<feature type="compositionally biased region" description="Basic and acidic residues" evidence="9">
    <location>
        <begin position="678"/>
        <end position="718"/>
    </location>
</feature>
<feature type="chain" id="PRO_5046340992" description="Zinc transporter" evidence="10">
    <location>
        <begin position="18"/>
        <end position="808"/>
    </location>
</feature>
<feature type="transmembrane region" description="Helical" evidence="8">
    <location>
        <begin position="172"/>
        <end position="188"/>
    </location>
</feature>
<evidence type="ECO:0000256" key="3">
    <source>
        <dbReference type="ARBA" id="ARBA00022448"/>
    </source>
</evidence>
<comment type="similarity">
    <text evidence="2 8">Belongs to the cation diffusion facilitator (CDF) transporter (TC 2.A.4) family. SLC30A subfamily.</text>
</comment>
<feature type="transmembrane region" description="Helical" evidence="8">
    <location>
        <begin position="608"/>
        <end position="626"/>
    </location>
</feature>
<feature type="transmembrane region" description="Helical" evidence="8">
    <location>
        <begin position="269"/>
        <end position="288"/>
    </location>
</feature>
<feature type="transmembrane region" description="Helical" evidence="8">
    <location>
        <begin position="500"/>
        <end position="519"/>
    </location>
</feature>
<evidence type="ECO:0000313" key="13">
    <source>
        <dbReference type="Proteomes" id="UP000774617"/>
    </source>
</evidence>
<evidence type="ECO:0000313" key="12">
    <source>
        <dbReference type="EMBL" id="KAH7058763.1"/>
    </source>
</evidence>
<feature type="signal peptide" evidence="10">
    <location>
        <begin position="1"/>
        <end position="17"/>
    </location>
</feature>
<reference evidence="12 13" key="1">
    <citation type="journal article" date="2021" name="Nat. Commun.">
        <title>Genetic determinants of endophytism in the Arabidopsis root mycobiome.</title>
        <authorList>
            <person name="Mesny F."/>
            <person name="Miyauchi S."/>
            <person name="Thiergart T."/>
            <person name="Pickel B."/>
            <person name="Atanasova L."/>
            <person name="Karlsson M."/>
            <person name="Huettel B."/>
            <person name="Barry K.W."/>
            <person name="Haridas S."/>
            <person name="Chen C."/>
            <person name="Bauer D."/>
            <person name="Andreopoulos W."/>
            <person name="Pangilinan J."/>
            <person name="LaButti K."/>
            <person name="Riley R."/>
            <person name="Lipzen A."/>
            <person name="Clum A."/>
            <person name="Drula E."/>
            <person name="Henrissat B."/>
            <person name="Kohler A."/>
            <person name="Grigoriev I.V."/>
            <person name="Martin F.M."/>
            <person name="Hacquard S."/>
        </authorList>
    </citation>
    <scope>NUCLEOTIDE SEQUENCE [LARGE SCALE GENOMIC DNA]</scope>
    <source>
        <strain evidence="12 13">MPI-SDFR-AT-0080</strain>
    </source>
</reference>
<feature type="compositionally biased region" description="Basic residues" evidence="9">
    <location>
        <begin position="382"/>
        <end position="395"/>
    </location>
</feature>
<feature type="transmembrane region" description="Helical" evidence="8">
    <location>
        <begin position="194"/>
        <end position="211"/>
    </location>
</feature>
<dbReference type="Gene3D" id="1.20.1510.10">
    <property type="entry name" value="Cation efflux protein transmembrane domain"/>
    <property type="match status" value="1"/>
</dbReference>
<dbReference type="InterPro" id="IPR045316">
    <property type="entry name" value="Msc2-like"/>
</dbReference>
<dbReference type="Proteomes" id="UP000774617">
    <property type="component" value="Unassembled WGS sequence"/>
</dbReference>
<feature type="transmembrane region" description="Helical" evidence="8">
    <location>
        <begin position="461"/>
        <end position="479"/>
    </location>
</feature>
<dbReference type="PANTHER" id="PTHR45755:SF4">
    <property type="entry name" value="ZINC TRANSPORTER 7"/>
    <property type="match status" value="1"/>
</dbReference>
<keyword evidence="3 8" id="KW-0813">Transport</keyword>
<keyword evidence="5 8" id="KW-1133">Transmembrane helix</keyword>
<comment type="caution">
    <text evidence="12">The sequence shown here is derived from an EMBL/GenBank/DDBJ whole genome shotgun (WGS) entry which is preliminary data.</text>
</comment>
<keyword evidence="8" id="KW-0256">Endoplasmic reticulum</keyword>
<dbReference type="NCBIfam" id="TIGR01297">
    <property type="entry name" value="CDF"/>
    <property type="match status" value="1"/>
</dbReference>
<feature type="region of interest" description="Disordered" evidence="9">
    <location>
        <begin position="375"/>
        <end position="395"/>
    </location>
</feature>
<dbReference type="Pfam" id="PF01545">
    <property type="entry name" value="Cation_efflux"/>
    <property type="match status" value="1"/>
</dbReference>
<dbReference type="EMBL" id="JAGTJR010000006">
    <property type="protein sequence ID" value="KAH7058763.1"/>
    <property type="molecule type" value="Genomic_DNA"/>
</dbReference>
<keyword evidence="7 8" id="KW-0472">Membrane</keyword>
<organism evidence="12 13">
    <name type="scientific">Macrophomina phaseolina</name>
    <dbReference type="NCBI Taxonomy" id="35725"/>
    <lineage>
        <taxon>Eukaryota</taxon>
        <taxon>Fungi</taxon>
        <taxon>Dikarya</taxon>
        <taxon>Ascomycota</taxon>
        <taxon>Pezizomycotina</taxon>
        <taxon>Dothideomycetes</taxon>
        <taxon>Dothideomycetes incertae sedis</taxon>
        <taxon>Botryosphaeriales</taxon>
        <taxon>Botryosphaeriaceae</taxon>
        <taxon>Macrophomina</taxon>
    </lineage>
</organism>
<gene>
    <name evidence="12" type="ORF">B0J12DRAFT_567545</name>
</gene>
<dbReference type="PANTHER" id="PTHR45755">
    <property type="match status" value="1"/>
</dbReference>
<dbReference type="PRINTS" id="PR00334">
    <property type="entry name" value="KININOGEN"/>
</dbReference>
<feature type="region of interest" description="Disordered" evidence="9">
    <location>
        <begin position="678"/>
        <end position="750"/>
    </location>
</feature>
<dbReference type="InterPro" id="IPR002395">
    <property type="entry name" value="Kininogen"/>
</dbReference>
<feature type="domain" description="Cation efflux protein transmembrane" evidence="11">
    <location>
        <begin position="432"/>
        <end position="626"/>
    </location>
</feature>
<evidence type="ECO:0000256" key="4">
    <source>
        <dbReference type="ARBA" id="ARBA00022692"/>
    </source>
</evidence>
<dbReference type="InterPro" id="IPR002524">
    <property type="entry name" value="Cation_efflux"/>
</dbReference>
<feature type="non-terminal residue" evidence="12">
    <location>
        <position position="1"/>
    </location>
</feature>
<feature type="compositionally biased region" description="Basic residues" evidence="9">
    <location>
        <begin position="719"/>
        <end position="735"/>
    </location>
</feature>
<evidence type="ECO:0000256" key="6">
    <source>
        <dbReference type="ARBA" id="ARBA00023065"/>
    </source>
</evidence>
<comment type="caution">
    <text evidence="8">Lacks conserved residue(s) required for the propagation of feature annotation.</text>
</comment>
<comment type="subcellular location">
    <subcellularLocation>
        <location evidence="8">Endoplasmic reticulum membrane</location>
        <topology evidence="8">Multi-pass membrane protein</topology>
    </subcellularLocation>
    <subcellularLocation>
        <location evidence="1">Membrane</location>
        <topology evidence="1">Multi-pass membrane protein</topology>
    </subcellularLocation>
</comment>
<evidence type="ECO:0000256" key="9">
    <source>
        <dbReference type="SAM" id="MobiDB-lite"/>
    </source>
</evidence>
<keyword evidence="4 8" id="KW-0812">Transmembrane</keyword>
<evidence type="ECO:0000256" key="1">
    <source>
        <dbReference type="ARBA" id="ARBA00004141"/>
    </source>
</evidence>
<dbReference type="SUPFAM" id="SSF161111">
    <property type="entry name" value="Cation efflux protein transmembrane domain-like"/>
    <property type="match status" value="1"/>
</dbReference>
<evidence type="ECO:0000256" key="2">
    <source>
        <dbReference type="ARBA" id="ARBA00008873"/>
    </source>
</evidence>
<evidence type="ECO:0000256" key="8">
    <source>
        <dbReference type="RuleBase" id="RU369017"/>
    </source>
</evidence>
<feature type="compositionally biased region" description="Basic and acidic residues" evidence="9">
    <location>
        <begin position="736"/>
        <end position="750"/>
    </location>
</feature>
<feature type="transmembrane region" description="Helical" evidence="8">
    <location>
        <begin position="62"/>
        <end position="83"/>
    </location>
</feature>
<keyword evidence="13" id="KW-1185">Reference proteome</keyword>
<evidence type="ECO:0000259" key="11">
    <source>
        <dbReference type="Pfam" id="PF01545"/>
    </source>
</evidence>
<keyword evidence="6 8" id="KW-0406">Ion transport</keyword>
<feature type="transmembrane region" description="Helical" evidence="8">
    <location>
        <begin position="576"/>
        <end position="596"/>
    </location>
</feature>
<dbReference type="InterPro" id="IPR058533">
    <property type="entry name" value="Cation_efflux_TM"/>
</dbReference>
<proteinExistence type="inferred from homology"/>
<feature type="transmembrane region" description="Helical" evidence="8">
    <location>
        <begin position="294"/>
        <end position="315"/>
    </location>
</feature>
<evidence type="ECO:0000256" key="7">
    <source>
        <dbReference type="ARBA" id="ARBA00023136"/>
    </source>
</evidence>
<feature type="transmembrane region" description="Helical" evidence="8">
    <location>
        <begin position="132"/>
        <end position="152"/>
    </location>
</feature>
<accession>A0ABQ8GK12</accession>
<evidence type="ECO:0000256" key="10">
    <source>
        <dbReference type="SAM" id="SignalP"/>
    </source>
</evidence>
<comment type="function">
    <text evidence="8">Functions as a zinc transporter.</text>
</comment>
<protein>
    <recommendedName>
        <fullName evidence="8">Zinc transporter</fullName>
    </recommendedName>
</protein>